<keyword evidence="8" id="KW-0862">Zinc</keyword>
<dbReference type="GO" id="GO:0008270">
    <property type="term" value="F:zinc ion binding"/>
    <property type="evidence" value="ECO:0007669"/>
    <property type="project" value="InterPro"/>
</dbReference>
<evidence type="ECO:0000256" key="2">
    <source>
        <dbReference type="ARBA" id="ARBA00005988"/>
    </source>
</evidence>
<keyword evidence="4" id="KW-0645">Protease</keyword>
<dbReference type="EMBL" id="JW868456">
    <property type="protein sequence ID" value="AFP00974.1"/>
    <property type="molecule type" value="mRNA"/>
</dbReference>
<keyword evidence="6 12" id="KW-0732">Signal</keyword>
<dbReference type="PROSITE" id="PS52035">
    <property type="entry name" value="PEPTIDASE_M14"/>
    <property type="match status" value="1"/>
</dbReference>
<comment type="cofactor">
    <cofactor evidence="1">
        <name>Zn(2+)</name>
        <dbReference type="ChEBI" id="CHEBI:29105"/>
    </cofactor>
</comment>
<dbReference type="PROSITE" id="PS00133">
    <property type="entry name" value="CARBOXYPEPT_ZN_2"/>
    <property type="match status" value="1"/>
</dbReference>
<evidence type="ECO:0000256" key="3">
    <source>
        <dbReference type="ARBA" id="ARBA00022645"/>
    </source>
</evidence>
<keyword evidence="9" id="KW-0482">Metalloprotease</keyword>
<dbReference type="GO" id="GO:0005615">
    <property type="term" value="C:extracellular space"/>
    <property type="evidence" value="ECO:0007669"/>
    <property type="project" value="TreeGrafter"/>
</dbReference>
<accession>V9KQK2</accession>
<dbReference type="Gene3D" id="3.40.630.10">
    <property type="entry name" value="Zn peptidases"/>
    <property type="match status" value="1"/>
</dbReference>
<keyword evidence="10" id="KW-1015">Disulfide bond</keyword>
<dbReference type="GO" id="GO:0006508">
    <property type="term" value="P:proteolysis"/>
    <property type="evidence" value="ECO:0007669"/>
    <property type="project" value="UniProtKB-KW"/>
</dbReference>
<dbReference type="SUPFAM" id="SSF53187">
    <property type="entry name" value="Zn-dependent exopeptidases"/>
    <property type="match status" value="1"/>
</dbReference>
<dbReference type="PRINTS" id="PR00765">
    <property type="entry name" value="CRBOXYPTASEA"/>
</dbReference>
<protein>
    <submittedName>
        <fullName evidence="14">Carboxypeptidase B2-like protein</fullName>
    </submittedName>
</protein>
<dbReference type="MEROPS" id="M14.009"/>
<dbReference type="PANTHER" id="PTHR11705">
    <property type="entry name" value="PROTEASE FAMILY M14 CARBOXYPEPTIDASE A,B"/>
    <property type="match status" value="1"/>
</dbReference>
<keyword evidence="7" id="KW-0378">Hydrolase</keyword>
<dbReference type="AlphaFoldDB" id="V9KQK2"/>
<dbReference type="FunFam" id="3.40.630.10:FF:000001">
    <property type="entry name" value="Carboxypeptidase B"/>
    <property type="match status" value="1"/>
</dbReference>
<evidence type="ECO:0000259" key="13">
    <source>
        <dbReference type="PROSITE" id="PS52035"/>
    </source>
</evidence>
<dbReference type="InterPro" id="IPR036990">
    <property type="entry name" value="M14A-like_propep"/>
</dbReference>
<evidence type="ECO:0000256" key="5">
    <source>
        <dbReference type="ARBA" id="ARBA00022723"/>
    </source>
</evidence>
<evidence type="ECO:0000256" key="1">
    <source>
        <dbReference type="ARBA" id="ARBA00001947"/>
    </source>
</evidence>
<dbReference type="InterPro" id="IPR000834">
    <property type="entry name" value="Peptidase_M14"/>
</dbReference>
<sequence length="422" mass="49092">MTIYILMCLLLSFTIELAVSTPPPRERDQVLCITPTLNEELQFIRKISSQYKTILWHPSSLSDIRNNSEIHLYVNASYAEELKMRLNSAHTTYRVMIEDVQQLIEKQKGINQPLTPRGFSSYYEQYHSLDEIYFWMSQMVRNYPSFIQQILIGPSSEKRLIYVLKIFKGTSPPKGAVWIDCGIHAREWVSPAFCLWFVQHLIGTQDKVIADIVNTLEIYVLPVWNVDGYEYTWTTDRFWRKNRSRNKGSECFGTDLNRNWDVNWCGKGASKDPCSQIFCGEYPESEPEVKAVATFFRQRLNHIKSYISVHSYSQMLLFPYSYTTSNSRDHAELHHVAQKAVNVLKSVHHTSYTYGTSAQTIYLSTGCSDDWAYDMGIKYSFTFELRDRGRYGFLLPMHLIKPTCEETTAAIIEMLYHIVKTV</sequence>
<reference evidence="14" key="1">
    <citation type="journal article" date="2014" name="Nature">
        <title>Elephant shark genome provides unique insights into gnathostome evolution.</title>
        <authorList>
            <consortium name="International Elephant Shark Genome Sequencing Consortium"/>
            <person name="Venkatesh B."/>
            <person name="Lee A.P."/>
            <person name="Ravi V."/>
            <person name="Maurya A.K."/>
            <person name="Lian M.M."/>
            <person name="Swann J.B."/>
            <person name="Ohta Y."/>
            <person name="Flajnik M.F."/>
            <person name="Sutoh Y."/>
            <person name="Kasahara M."/>
            <person name="Hoon S."/>
            <person name="Gangu V."/>
            <person name="Roy S.W."/>
            <person name="Irimia M."/>
            <person name="Korzh V."/>
            <person name="Kondrychyn I."/>
            <person name="Lim Z.W."/>
            <person name="Tay B.H."/>
            <person name="Tohari S."/>
            <person name="Kong K.W."/>
            <person name="Ho S."/>
            <person name="Lorente-Galdos B."/>
            <person name="Quilez J."/>
            <person name="Marques-Bonet T."/>
            <person name="Raney B.J."/>
            <person name="Ingham P.W."/>
            <person name="Tay A."/>
            <person name="Hillier L.W."/>
            <person name="Minx P."/>
            <person name="Boehm T."/>
            <person name="Wilson R.K."/>
            <person name="Brenner S."/>
            <person name="Warren W.C."/>
        </authorList>
    </citation>
    <scope>NUCLEOTIDE SEQUENCE</scope>
    <source>
        <tissue evidence="14">Liver</tissue>
    </source>
</reference>
<evidence type="ECO:0000256" key="11">
    <source>
        <dbReference type="PROSITE-ProRule" id="PRU01379"/>
    </source>
</evidence>
<feature type="signal peptide" evidence="12">
    <location>
        <begin position="1"/>
        <end position="20"/>
    </location>
</feature>
<keyword evidence="3 14" id="KW-0121">Carboxypeptidase</keyword>
<dbReference type="Pfam" id="PF02244">
    <property type="entry name" value="Propep_M14"/>
    <property type="match status" value="1"/>
</dbReference>
<evidence type="ECO:0000313" key="14">
    <source>
        <dbReference type="EMBL" id="AFP00974.1"/>
    </source>
</evidence>
<feature type="active site" description="Proton donor/acceptor" evidence="11">
    <location>
        <position position="384"/>
    </location>
</feature>
<evidence type="ECO:0000256" key="12">
    <source>
        <dbReference type="SAM" id="SignalP"/>
    </source>
</evidence>
<evidence type="ECO:0000256" key="8">
    <source>
        <dbReference type="ARBA" id="ARBA00022833"/>
    </source>
</evidence>
<name>V9KQK2_CALMI</name>
<dbReference type="PANTHER" id="PTHR11705:SF17">
    <property type="entry name" value="CARBOXYPEPTIDASE B2"/>
    <property type="match status" value="1"/>
</dbReference>
<evidence type="ECO:0000256" key="6">
    <source>
        <dbReference type="ARBA" id="ARBA00022729"/>
    </source>
</evidence>
<organism evidence="14">
    <name type="scientific">Callorhinchus milii</name>
    <name type="common">Ghost shark</name>
    <dbReference type="NCBI Taxonomy" id="7868"/>
    <lineage>
        <taxon>Eukaryota</taxon>
        <taxon>Metazoa</taxon>
        <taxon>Chordata</taxon>
        <taxon>Craniata</taxon>
        <taxon>Vertebrata</taxon>
        <taxon>Chondrichthyes</taxon>
        <taxon>Holocephali</taxon>
        <taxon>Chimaeriformes</taxon>
        <taxon>Callorhinchidae</taxon>
        <taxon>Callorhinchus</taxon>
    </lineage>
</organism>
<feature type="domain" description="Peptidase M14" evidence="13">
    <location>
        <begin position="125"/>
        <end position="418"/>
    </location>
</feature>
<dbReference type="InterPro" id="IPR003146">
    <property type="entry name" value="M14A_act_pep"/>
</dbReference>
<keyword evidence="5" id="KW-0479">Metal-binding</keyword>
<dbReference type="SMART" id="SM00631">
    <property type="entry name" value="Zn_pept"/>
    <property type="match status" value="1"/>
</dbReference>
<dbReference type="Gene3D" id="3.30.70.340">
    <property type="entry name" value="Metallocarboxypeptidase-like"/>
    <property type="match status" value="1"/>
</dbReference>
<comment type="similarity">
    <text evidence="2 11">Belongs to the peptidase M14 family.</text>
</comment>
<evidence type="ECO:0000256" key="4">
    <source>
        <dbReference type="ARBA" id="ARBA00022670"/>
    </source>
</evidence>
<dbReference type="GO" id="GO:0042730">
    <property type="term" value="P:fibrinolysis"/>
    <property type="evidence" value="ECO:0007669"/>
    <property type="project" value="TreeGrafter"/>
</dbReference>
<evidence type="ECO:0000256" key="7">
    <source>
        <dbReference type="ARBA" id="ARBA00022801"/>
    </source>
</evidence>
<dbReference type="SUPFAM" id="SSF54897">
    <property type="entry name" value="Protease propeptides/inhibitors"/>
    <property type="match status" value="1"/>
</dbReference>
<evidence type="ECO:0000256" key="10">
    <source>
        <dbReference type="ARBA" id="ARBA00023157"/>
    </source>
</evidence>
<dbReference type="GO" id="GO:0004181">
    <property type="term" value="F:metallocarboxypeptidase activity"/>
    <property type="evidence" value="ECO:0007669"/>
    <property type="project" value="InterPro"/>
</dbReference>
<proteinExistence type="evidence at transcript level"/>
<evidence type="ECO:0000256" key="9">
    <source>
        <dbReference type="ARBA" id="ARBA00023049"/>
    </source>
</evidence>
<dbReference type="Pfam" id="PF00246">
    <property type="entry name" value="Peptidase_M14"/>
    <property type="match status" value="1"/>
</dbReference>
<dbReference type="InterPro" id="IPR057247">
    <property type="entry name" value="CARBOXYPEPT_ZN_2"/>
</dbReference>
<feature type="chain" id="PRO_5004778434" evidence="12">
    <location>
        <begin position="21"/>
        <end position="422"/>
    </location>
</feature>